<evidence type="ECO:0000313" key="1">
    <source>
        <dbReference type="EMBL" id="KAJ4940016.1"/>
    </source>
</evidence>
<accession>A0AAD6BDC4</accession>
<organism evidence="1 2">
    <name type="scientific">Pogonophryne albipinna</name>
    <dbReference type="NCBI Taxonomy" id="1090488"/>
    <lineage>
        <taxon>Eukaryota</taxon>
        <taxon>Metazoa</taxon>
        <taxon>Chordata</taxon>
        <taxon>Craniata</taxon>
        <taxon>Vertebrata</taxon>
        <taxon>Euteleostomi</taxon>
        <taxon>Actinopterygii</taxon>
        <taxon>Neopterygii</taxon>
        <taxon>Teleostei</taxon>
        <taxon>Neoteleostei</taxon>
        <taxon>Acanthomorphata</taxon>
        <taxon>Eupercaria</taxon>
        <taxon>Perciformes</taxon>
        <taxon>Notothenioidei</taxon>
        <taxon>Pogonophryne</taxon>
    </lineage>
</organism>
<gene>
    <name evidence="1" type="ORF">JOQ06_029447</name>
</gene>
<evidence type="ECO:0000313" key="2">
    <source>
        <dbReference type="Proteomes" id="UP001219934"/>
    </source>
</evidence>
<reference evidence="1" key="1">
    <citation type="submission" date="2022-11" db="EMBL/GenBank/DDBJ databases">
        <title>Chromosome-level genome of Pogonophryne albipinna.</title>
        <authorList>
            <person name="Jo E."/>
        </authorList>
    </citation>
    <scope>NUCLEOTIDE SEQUENCE</scope>
    <source>
        <strain evidence="1">SGF0006</strain>
        <tissue evidence="1">Muscle</tissue>
    </source>
</reference>
<proteinExistence type="predicted"/>
<dbReference type="PANTHER" id="PTHR47018">
    <property type="entry name" value="CXC DOMAIN-CONTAINING PROTEIN-RELATED"/>
    <property type="match status" value="1"/>
</dbReference>
<protein>
    <submittedName>
        <fullName evidence="1">Uncharacterized protein</fullName>
    </submittedName>
</protein>
<dbReference type="EMBL" id="JAPTMU010000008">
    <property type="protein sequence ID" value="KAJ4940016.1"/>
    <property type="molecule type" value="Genomic_DNA"/>
</dbReference>
<dbReference type="AlphaFoldDB" id="A0AAD6BDC4"/>
<keyword evidence="2" id="KW-1185">Reference proteome</keyword>
<name>A0AAD6BDC4_9TELE</name>
<comment type="caution">
    <text evidence="1">The sequence shown here is derived from an EMBL/GenBank/DDBJ whole genome shotgun (WGS) entry which is preliminary data.</text>
</comment>
<dbReference type="PANTHER" id="PTHR47018:SF3">
    <property type="entry name" value="MYCBP-ASSOCIATED PROTEIN"/>
    <property type="match status" value="1"/>
</dbReference>
<dbReference type="Proteomes" id="UP001219934">
    <property type="component" value="Unassembled WGS sequence"/>
</dbReference>
<sequence length="627" mass="71048">MLANQLRKLAVGEDHPTVITFDMALYEKVVQLLDARPDLKQMVVPRLGELHVVMAALRALGASMENSGIDDAWMEADVYGPATTRQILKCTHYKRALHAHIYSYVALYEMALEEFFNDNPQLKYVCLKATEGVEAACSEGKDIKAESVKQVNRTLLEATAEVITAFQEWEEQKSQHAMFQVMMSYLHRVETILFFVAATRNADLELHLQAGEALSKLFFAMDHIMYKRLWPRYIADMHDLRINHPQTWEELHAGNISVTKSVIPFVSVGEDHTCENLNKLMKIRSGIIGISNNANARQRFFKVTPELSRLSKEFKSQFDMEADRTTEHHELGPSAVKRAHCTIDKIKAAILSHGNPFTTEGDKLYNVITLVYIPDEYVPQILNADVTGQKLYEDYMSERINGDVSLWAPVKKVNNKMFLSGNKKITVKLRDNTVDLKETKDLFARTDSLKSATRDKRRQGKAIQNQVRDDTNIKHISLSRFLSHDQTKADLTDYLAAKIREYNRGSSKLIITSASGNTRSNKYLLFEENNHEEADTLLIHQAVLASHRNPADAQLMFFSPDTDILVLVTANYDLLLKNTSISMASGVVQIEPLWQALGKERTKALPAFHAFTGADNTGRFSRIRKAT</sequence>